<reference evidence="7 8" key="1">
    <citation type="journal article" date="2019" name="Nat. Med.">
        <title>A library of human gut bacterial isolates paired with longitudinal multiomics data enables mechanistic microbiome research.</title>
        <authorList>
            <person name="Poyet M."/>
            <person name="Groussin M."/>
            <person name="Gibbons S.M."/>
            <person name="Avila-Pacheco J."/>
            <person name="Jiang X."/>
            <person name="Kearney S.M."/>
            <person name="Perrotta A.R."/>
            <person name="Berdy B."/>
            <person name="Zhao S."/>
            <person name="Lieberman T.D."/>
            <person name="Swanson P.K."/>
            <person name="Smith M."/>
            <person name="Roesemann S."/>
            <person name="Alexander J.E."/>
            <person name="Rich S.A."/>
            <person name="Livny J."/>
            <person name="Vlamakis H."/>
            <person name="Clish C."/>
            <person name="Bullock K."/>
            <person name="Deik A."/>
            <person name="Scott J."/>
            <person name="Pierce K.A."/>
            <person name="Xavier R.J."/>
            <person name="Alm E.J."/>
        </authorList>
    </citation>
    <scope>NUCLEOTIDE SEQUENCE [LARGE SCALE GENOMIC DNA]</scope>
    <source>
        <strain evidence="7 8">BIOML-A2</strain>
    </source>
</reference>
<comment type="similarity">
    <text evidence="5 6">Belongs to the RNA methyltransferase RlmH family.</text>
</comment>
<name>A0A6I3S2A9_9BURK</name>
<evidence type="ECO:0000256" key="6">
    <source>
        <dbReference type="HAMAP-Rule" id="MF_00658"/>
    </source>
</evidence>
<dbReference type="NCBIfam" id="NF000986">
    <property type="entry name" value="PRK00103.1-4"/>
    <property type="match status" value="1"/>
</dbReference>
<dbReference type="Pfam" id="PF02590">
    <property type="entry name" value="SPOUT_MTase"/>
    <property type="match status" value="1"/>
</dbReference>
<dbReference type="HAMAP" id="MF_00658">
    <property type="entry name" value="23SrRNA_methyltr_H"/>
    <property type="match status" value="1"/>
</dbReference>
<gene>
    <name evidence="6 7" type="primary">rlmH</name>
    <name evidence="7" type="ORF">GMD42_07235</name>
</gene>
<accession>A0A6I3S2A9</accession>
<dbReference type="RefSeq" id="WP_008810607.1">
    <property type="nucleotide sequence ID" value="NZ_CAJUON010000003.1"/>
</dbReference>
<dbReference type="EC" id="2.1.1.177" evidence="6"/>
<comment type="caution">
    <text evidence="6">Lacks conserved residue(s) required for the propagation of feature annotation.</text>
</comment>
<keyword evidence="4 6" id="KW-0949">S-adenosyl-L-methionine</keyword>
<dbReference type="SUPFAM" id="SSF75217">
    <property type="entry name" value="alpha/beta knot"/>
    <property type="match status" value="1"/>
</dbReference>
<dbReference type="PANTHER" id="PTHR33603:SF1">
    <property type="entry name" value="RIBOSOMAL RNA LARGE SUBUNIT METHYLTRANSFERASE H"/>
    <property type="match status" value="1"/>
</dbReference>
<feature type="binding site" evidence="6">
    <location>
        <begin position="122"/>
        <end position="127"/>
    </location>
    <ligand>
        <name>S-adenosyl-L-methionine</name>
        <dbReference type="ChEBI" id="CHEBI:59789"/>
    </ligand>
</feature>
<dbReference type="InterPro" id="IPR029028">
    <property type="entry name" value="Alpha/beta_knot_MTases"/>
</dbReference>
<comment type="subunit">
    <text evidence="6">Homodimer.</text>
</comment>
<dbReference type="InterPro" id="IPR003742">
    <property type="entry name" value="RlmH-like"/>
</dbReference>
<dbReference type="EMBL" id="WNCL01000018">
    <property type="protein sequence ID" value="MTU43416.1"/>
    <property type="molecule type" value="Genomic_DNA"/>
</dbReference>
<dbReference type="Proteomes" id="UP000462362">
    <property type="component" value="Unassembled WGS sequence"/>
</dbReference>
<sequence length="155" mass="17510">MKISVVAVGLKMPKWADEACEDYLHRFPSDWKLELKTVKAEDRNTRTIPKVMQAEAERIRAALPKDAIKVIMDERGADPTSTKLAQQINRWGDQGRPIAFIIGGADGIDPGLKAEADFTLRLSSLTLPHAMARVLLLEQIYRSWSLLHNHPYHRA</sequence>
<evidence type="ECO:0000256" key="3">
    <source>
        <dbReference type="ARBA" id="ARBA00022679"/>
    </source>
</evidence>
<evidence type="ECO:0000256" key="2">
    <source>
        <dbReference type="ARBA" id="ARBA00022603"/>
    </source>
</evidence>
<keyword evidence="3 6" id="KW-0808">Transferase</keyword>
<evidence type="ECO:0000256" key="5">
    <source>
        <dbReference type="ARBA" id="ARBA00038303"/>
    </source>
</evidence>
<evidence type="ECO:0000313" key="8">
    <source>
        <dbReference type="Proteomes" id="UP000462362"/>
    </source>
</evidence>
<evidence type="ECO:0000313" key="7">
    <source>
        <dbReference type="EMBL" id="MTU43416.1"/>
    </source>
</evidence>
<dbReference type="InterPro" id="IPR029026">
    <property type="entry name" value="tRNA_m1G_MTases_N"/>
</dbReference>
<dbReference type="CDD" id="cd18081">
    <property type="entry name" value="RlmH-like"/>
    <property type="match status" value="1"/>
</dbReference>
<dbReference type="GeneID" id="43348110"/>
<comment type="subcellular location">
    <subcellularLocation>
        <location evidence="6">Cytoplasm</location>
    </subcellularLocation>
</comment>
<comment type="function">
    <text evidence="6">Specifically methylates the pseudouridine at position 1915 (m3Psi1915) in 23S rRNA.</text>
</comment>
<keyword evidence="1 6" id="KW-0698">rRNA processing</keyword>
<evidence type="ECO:0000256" key="1">
    <source>
        <dbReference type="ARBA" id="ARBA00022552"/>
    </source>
</evidence>
<dbReference type="PIRSF" id="PIRSF004505">
    <property type="entry name" value="MT_bac"/>
    <property type="match status" value="1"/>
</dbReference>
<dbReference type="AlphaFoldDB" id="A0A6I3S2A9"/>
<feature type="binding site" evidence="6">
    <location>
        <position position="103"/>
    </location>
    <ligand>
        <name>S-adenosyl-L-methionine</name>
        <dbReference type="ChEBI" id="CHEBI:59789"/>
    </ligand>
</feature>
<keyword evidence="6" id="KW-0963">Cytoplasm</keyword>
<proteinExistence type="inferred from homology"/>
<dbReference type="GO" id="GO:0070038">
    <property type="term" value="F:rRNA (pseudouridine-N3-)-methyltransferase activity"/>
    <property type="evidence" value="ECO:0007669"/>
    <property type="project" value="UniProtKB-UniRule"/>
</dbReference>
<dbReference type="PANTHER" id="PTHR33603">
    <property type="entry name" value="METHYLTRANSFERASE"/>
    <property type="match status" value="1"/>
</dbReference>
<dbReference type="GO" id="GO:0005737">
    <property type="term" value="C:cytoplasm"/>
    <property type="evidence" value="ECO:0007669"/>
    <property type="project" value="UniProtKB-SubCell"/>
</dbReference>
<comment type="catalytic activity">
    <reaction evidence="6">
        <text>pseudouridine(1915) in 23S rRNA + S-adenosyl-L-methionine = N(3)-methylpseudouridine(1915) in 23S rRNA + S-adenosyl-L-homocysteine + H(+)</text>
        <dbReference type="Rhea" id="RHEA:42752"/>
        <dbReference type="Rhea" id="RHEA-COMP:10221"/>
        <dbReference type="Rhea" id="RHEA-COMP:10222"/>
        <dbReference type="ChEBI" id="CHEBI:15378"/>
        <dbReference type="ChEBI" id="CHEBI:57856"/>
        <dbReference type="ChEBI" id="CHEBI:59789"/>
        <dbReference type="ChEBI" id="CHEBI:65314"/>
        <dbReference type="ChEBI" id="CHEBI:74486"/>
        <dbReference type="EC" id="2.1.1.177"/>
    </reaction>
</comment>
<dbReference type="Gene3D" id="3.40.1280.10">
    <property type="match status" value="1"/>
</dbReference>
<protein>
    <recommendedName>
        <fullName evidence="6">Ribosomal RNA large subunit methyltransferase H</fullName>
        <ecNumber evidence="6">2.1.1.177</ecNumber>
    </recommendedName>
    <alternativeName>
        <fullName evidence="6">23S rRNA (pseudouridine1915-N3)-methyltransferase</fullName>
    </alternativeName>
    <alternativeName>
        <fullName evidence="6">23S rRNA m3Psi1915 methyltransferase</fullName>
    </alternativeName>
    <alternativeName>
        <fullName evidence="6">rRNA (pseudouridine-N3-)-methyltransferase RlmH</fullName>
    </alternativeName>
</protein>
<comment type="caution">
    <text evidence="7">The sequence shown here is derived from an EMBL/GenBank/DDBJ whole genome shotgun (WGS) entry which is preliminary data.</text>
</comment>
<evidence type="ECO:0000256" key="4">
    <source>
        <dbReference type="ARBA" id="ARBA00022691"/>
    </source>
</evidence>
<organism evidence="7 8">
    <name type="scientific">Parasutterella excrementihominis</name>
    <dbReference type="NCBI Taxonomy" id="487175"/>
    <lineage>
        <taxon>Bacteria</taxon>
        <taxon>Pseudomonadati</taxon>
        <taxon>Pseudomonadota</taxon>
        <taxon>Betaproteobacteria</taxon>
        <taxon>Burkholderiales</taxon>
        <taxon>Sutterellaceae</taxon>
        <taxon>Parasutterella</taxon>
    </lineage>
</organism>
<keyword evidence="2 6" id="KW-0489">Methyltransferase</keyword>